<dbReference type="Pfam" id="PF23042">
    <property type="entry name" value="KOW1_SPT5"/>
    <property type="match status" value="2"/>
</dbReference>
<keyword evidence="3" id="KW-0804">Transcription</keyword>
<dbReference type="InterPro" id="IPR005824">
    <property type="entry name" value="KOW"/>
</dbReference>
<dbReference type="InterPro" id="IPR039659">
    <property type="entry name" value="SPT5"/>
</dbReference>
<evidence type="ECO:0000256" key="1">
    <source>
        <dbReference type="ARBA" id="ARBA00004123"/>
    </source>
</evidence>
<feature type="domain" description="KOW" evidence="8">
    <location>
        <begin position="639"/>
        <end position="666"/>
    </location>
</feature>
<dbReference type="FunFam" id="2.30.30.30:FF:000053">
    <property type="entry name" value="Protein RNA-directed DNA methylation 3"/>
    <property type="match status" value="1"/>
</dbReference>
<dbReference type="GO" id="GO:0032044">
    <property type="term" value="C:DSIF complex"/>
    <property type="evidence" value="ECO:0007669"/>
    <property type="project" value="TreeGrafter"/>
</dbReference>
<comment type="subcellular location">
    <subcellularLocation>
        <location evidence="1">Nucleus</location>
    </subcellularLocation>
</comment>
<dbReference type="CDD" id="cd09888">
    <property type="entry name" value="NGN_Euk"/>
    <property type="match status" value="1"/>
</dbReference>
<dbReference type="GO" id="GO:0003729">
    <property type="term" value="F:mRNA binding"/>
    <property type="evidence" value="ECO:0007669"/>
    <property type="project" value="TreeGrafter"/>
</dbReference>
<dbReference type="InterPro" id="IPR039385">
    <property type="entry name" value="NGN_Euk"/>
</dbReference>
<evidence type="ECO:0000256" key="5">
    <source>
        <dbReference type="SAM" id="MobiDB-lite"/>
    </source>
</evidence>
<dbReference type="EMBL" id="JBAMMX010000009">
    <property type="protein sequence ID" value="KAK6933434.1"/>
    <property type="molecule type" value="Genomic_DNA"/>
</dbReference>
<comment type="similarity">
    <text evidence="2">Belongs to the SPT5 family.</text>
</comment>
<dbReference type="InterPro" id="IPR041978">
    <property type="entry name" value="KOW_Spt5_5"/>
</dbReference>
<feature type="region of interest" description="Disordered" evidence="5">
    <location>
        <begin position="592"/>
        <end position="636"/>
    </location>
</feature>
<organism evidence="9 10">
    <name type="scientific">Dillenia turbinata</name>
    <dbReference type="NCBI Taxonomy" id="194707"/>
    <lineage>
        <taxon>Eukaryota</taxon>
        <taxon>Viridiplantae</taxon>
        <taxon>Streptophyta</taxon>
        <taxon>Embryophyta</taxon>
        <taxon>Tracheophyta</taxon>
        <taxon>Spermatophyta</taxon>
        <taxon>Magnoliopsida</taxon>
        <taxon>eudicotyledons</taxon>
        <taxon>Gunneridae</taxon>
        <taxon>Pentapetalae</taxon>
        <taxon>Dilleniales</taxon>
        <taxon>Dilleniaceae</taxon>
        <taxon>Dillenia</taxon>
    </lineage>
</organism>
<dbReference type="SUPFAM" id="SSF50104">
    <property type="entry name" value="Translation proteins SH3-like domain"/>
    <property type="match status" value="1"/>
</dbReference>
<dbReference type="Pfam" id="PF23290">
    <property type="entry name" value="KOW5_SPT5"/>
    <property type="match status" value="1"/>
</dbReference>
<dbReference type="GO" id="GO:0006368">
    <property type="term" value="P:transcription elongation by RNA polymerase II"/>
    <property type="evidence" value="ECO:0007669"/>
    <property type="project" value="TreeGrafter"/>
</dbReference>
<dbReference type="Pfam" id="PF03439">
    <property type="entry name" value="Spt5-NGN"/>
    <property type="match status" value="1"/>
</dbReference>
<dbReference type="Pfam" id="PF23037">
    <property type="entry name" value="KOWx_SPT5"/>
    <property type="match status" value="1"/>
</dbReference>
<dbReference type="GO" id="GO:0006357">
    <property type="term" value="P:regulation of transcription by RNA polymerase II"/>
    <property type="evidence" value="ECO:0007669"/>
    <property type="project" value="InterPro"/>
</dbReference>
<proteinExistence type="inferred from homology"/>
<feature type="domain" description="KOW" evidence="8">
    <location>
        <begin position="534"/>
        <end position="561"/>
    </location>
</feature>
<feature type="domain" description="NusG-like N-terminal" evidence="7">
    <location>
        <begin position="143"/>
        <end position="233"/>
    </location>
</feature>
<dbReference type="PANTHER" id="PTHR11125:SF8">
    <property type="entry name" value="PROTEIN RNA-DIRECTED DNA METHYLATION 3"/>
    <property type="match status" value="1"/>
</dbReference>
<dbReference type="CDD" id="cd06081">
    <property type="entry name" value="KOW_Spt5_1"/>
    <property type="match status" value="1"/>
</dbReference>
<dbReference type="PANTHER" id="PTHR11125">
    <property type="entry name" value="SUPPRESSOR OF TY 5"/>
    <property type="match status" value="1"/>
</dbReference>
<feature type="transmembrane region" description="Helical" evidence="6">
    <location>
        <begin position="800"/>
        <end position="824"/>
    </location>
</feature>
<dbReference type="CDD" id="cd06084">
    <property type="entry name" value="KOW_Spt5_4"/>
    <property type="match status" value="1"/>
</dbReference>
<evidence type="ECO:0000256" key="2">
    <source>
        <dbReference type="ARBA" id="ARBA00006956"/>
    </source>
</evidence>
<keyword evidence="10" id="KW-1185">Reference proteome</keyword>
<dbReference type="Gene3D" id="2.30.30.30">
    <property type="match status" value="2"/>
</dbReference>
<dbReference type="InterPro" id="IPR006645">
    <property type="entry name" value="NGN-like_dom"/>
</dbReference>
<dbReference type="SMART" id="SM00738">
    <property type="entry name" value="NGN"/>
    <property type="match status" value="1"/>
</dbReference>
<dbReference type="InterPro" id="IPR036735">
    <property type="entry name" value="NGN_dom_sf"/>
</dbReference>
<dbReference type="InterPro" id="IPR057936">
    <property type="entry name" value="KOWx_Spt5"/>
</dbReference>
<name>A0AAN8ZAW1_9MAGN</name>
<dbReference type="GO" id="GO:0032784">
    <property type="term" value="P:regulation of DNA-templated transcription elongation"/>
    <property type="evidence" value="ECO:0007669"/>
    <property type="project" value="InterPro"/>
</dbReference>
<accession>A0AAN8ZAW1</accession>
<sequence length="825" mass="92783">MPMGKGKAVAGKGSSGKRKQEDEDKTGRRKRTNPGVLQFFEDIADVDDFEGSESDIDLFDDDDVGADFLDELLNQEVPDVKSEPGKAHIFPVIPKEEELSDGELENMVQERYRDGSGFVTYAEDGYDTKGSSERHFFMPSSKDPVIWKVKCMVGRERHSAFCLMQKYVHLRSSLGTKLQIISAFSPEHLKGFIYIEADRQCDVTEACKGLSFIYNSRVAPVPRNEISHLFSVRNKNIEISVGMWARVKNGKYKGDLAQVVFVDETRKKATVKLIPRIDFQALAEKYVRTDIPGILLFVFLQVLAMIADLWEKPNRTATGRNFELCYVLLLELSLFGLVQYLEQALLHVLACPFFAVPVLLSVREFRPLIQCRRDRDTGEVFEVLDNLLLKDGFLYKKVSIDSLSFWGVQPSEAELQKFEPPKKDESDASEFLTQLYGEKIKKLPTLSDKRDGKGKMEKGECSCGPSSENEFELHDFVLVGRKDFGVIIGMEKDDRYKILKEGKDGPTIVTVEQHDLKNGPRDRRFIGLDKHKKIISVNDSVRIVEGPYEGKEGIVKQVYRGIVFLHDENELENSGYVCTKSQRCEKIKLSADGCKDKGESGPTGFGDSSSAPKSPSSPDKPWEATNDTREFNQGDKDSMFSVGQMLRIRVGPLKGYLCRVVAIRRSEITVKLDSKQKVLTVKSEHLSEVRGKSFTNYSSEDPGSSSIKPFDLLGTEGGSDRKILAFCETGLAALAYQTGTVGGMLEDRRQNGITSVAFGHVGEIFRLGIFFKNVLCIVEVCSDDYECLYTFEFHSYHASIFLNSLPVMALYLTVLPVELLFIYLC</sequence>
<evidence type="ECO:0000256" key="3">
    <source>
        <dbReference type="ARBA" id="ARBA00023163"/>
    </source>
</evidence>
<keyword evidence="6" id="KW-0472">Membrane</keyword>
<dbReference type="Proteomes" id="UP001370490">
    <property type="component" value="Unassembled WGS sequence"/>
</dbReference>
<dbReference type="InterPro" id="IPR041973">
    <property type="entry name" value="KOW_Spt5_1"/>
</dbReference>
<dbReference type="SMART" id="SM00739">
    <property type="entry name" value="KOW"/>
    <property type="match status" value="3"/>
</dbReference>
<dbReference type="InterPro" id="IPR041977">
    <property type="entry name" value="KOW_Spt5_4"/>
</dbReference>
<evidence type="ECO:0000259" key="7">
    <source>
        <dbReference type="SMART" id="SM00738"/>
    </source>
</evidence>
<dbReference type="InterPro" id="IPR005100">
    <property type="entry name" value="NGN-domain"/>
</dbReference>
<protein>
    <submittedName>
        <fullName evidence="9">NGN domain</fullName>
    </submittedName>
</protein>
<dbReference type="AlphaFoldDB" id="A0AAN8ZAW1"/>
<dbReference type="Pfam" id="PF23291">
    <property type="entry name" value="KOW4_SPT5"/>
    <property type="match status" value="1"/>
</dbReference>
<feature type="compositionally biased region" description="Low complexity" evidence="5">
    <location>
        <begin position="1"/>
        <end position="12"/>
    </location>
</feature>
<dbReference type="Gene3D" id="3.30.70.940">
    <property type="entry name" value="NusG, N-terminal domain"/>
    <property type="match status" value="1"/>
</dbReference>
<gene>
    <name evidence="9" type="ORF">RJ641_036328</name>
</gene>
<evidence type="ECO:0000313" key="9">
    <source>
        <dbReference type="EMBL" id="KAK6933434.1"/>
    </source>
</evidence>
<feature type="compositionally biased region" description="Low complexity" evidence="5">
    <location>
        <begin position="607"/>
        <end position="619"/>
    </location>
</feature>
<feature type="region of interest" description="Disordered" evidence="5">
    <location>
        <begin position="1"/>
        <end position="34"/>
    </location>
</feature>
<feature type="domain" description="KOW" evidence="8">
    <location>
        <begin position="238"/>
        <end position="265"/>
    </location>
</feature>
<dbReference type="InterPro" id="IPR008991">
    <property type="entry name" value="Translation_prot_SH3-like_sf"/>
</dbReference>
<keyword evidence="4" id="KW-0539">Nucleus</keyword>
<comment type="caution">
    <text evidence="9">The sequence shown here is derived from an EMBL/GenBank/DDBJ whole genome shotgun (WGS) entry which is preliminary data.</text>
</comment>
<dbReference type="InterPro" id="IPR014722">
    <property type="entry name" value="Rib_uL2_dom2"/>
</dbReference>
<feature type="compositionally biased region" description="Basic and acidic residues" evidence="5">
    <location>
        <begin position="620"/>
        <end position="636"/>
    </location>
</feature>
<evidence type="ECO:0000313" key="10">
    <source>
        <dbReference type="Proteomes" id="UP001370490"/>
    </source>
</evidence>
<evidence type="ECO:0000259" key="8">
    <source>
        <dbReference type="SMART" id="SM00739"/>
    </source>
</evidence>
<evidence type="ECO:0000256" key="6">
    <source>
        <dbReference type="SAM" id="Phobius"/>
    </source>
</evidence>
<evidence type="ECO:0000256" key="4">
    <source>
        <dbReference type="ARBA" id="ARBA00023242"/>
    </source>
</evidence>
<keyword evidence="6" id="KW-1133">Transmembrane helix</keyword>
<reference evidence="9 10" key="1">
    <citation type="submission" date="2023-12" db="EMBL/GenBank/DDBJ databases">
        <title>A high-quality genome assembly for Dillenia turbinata (Dilleniales).</title>
        <authorList>
            <person name="Chanderbali A."/>
        </authorList>
    </citation>
    <scope>NUCLEOTIDE SEQUENCE [LARGE SCALE GENOMIC DNA]</scope>
    <source>
        <strain evidence="9">LSX21</strain>
        <tissue evidence="9">Leaf</tissue>
    </source>
</reference>
<keyword evidence="6" id="KW-0812">Transmembrane</keyword>